<dbReference type="Gene3D" id="1.10.730.10">
    <property type="entry name" value="Isoleucyl-tRNA Synthetase, Domain 1"/>
    <property type="match status" value="1"/>
</dbReference>
<evidence type="ECO:0000256" key="5">
    <source>
        <dbReference type="ARBA" id="ARBA00022598"/>
    </source>
</evidence>
<dbReference type="EC" id="6.1.1.14" evidence="11"/>
<evidence type="ECO:0000256" key="6">
    <source>
        <dbReference type="ARBA" id="ARBA00022741"/>
    </source>
</evidence>
<comment type="caution">
    <text evidence="13">The sequence shown here is derived from an EMBL/GenBank/DDBJ whole genome shotgun (WGS) entry which is preliminary data.</text>
</comment>
<dbReference type="RefSeq" id="WP_379721166.1">
    <property type="nucleotide sequence ID" value="NZ_JBHSMS010000036.1"/>
</dbReference>
<keyword evidence="9 11" id="KW-0030">Aminoacyl-tRNA synthetase</keyword>
<dbReference type="InterPro" id="IPR008909">
    <property type="entry name" value="DALR_anticod-bd"/>
</dbReference>
<evidence type="ECO:0000259" key="12">
    <source>
        <dbReference type="SMART" id="SM00836"/>
    </source>
</evidence>
<evidence type="ECO:0000313" key="13">
    <source>
        <dbReference type="EMBL" id="MFC5511812.1"/>
    </source>
</evidence>
<dbReference type="PROSITE" id="PS50861">
    <property type="entry name" value="AA_TRNA_LIGASE_II_GLYAB"/>
    <property type="match status" value="1"/>
</dbReference>
<dbReference type="EMBL" id="JBHSMS010000036">
    <property type="protein sequence ID" value="MFC5511812.1"/>
    <property type="molecule type" value="Genomic_DNA"/>
</dbReference>
<keyword evidence="4 11" id="KW-0963">Cytoplasm</keyword>
<dbReference type="PANTHER" id="PTHR30075">
    <property type="entry name" value="GLYCYL-TRNA SYNTHETASE"/>
    <property type="match status" value="1"/>
</dbReference>
<feature type="domain" description="DALR anticodon binding" evidence="12">
    <location>
        <begin position="595"/>
        <end position="697"/>
    </location>
</feature>
<dbReference type="Pfam" id="PF05746">
    <property type="entry name" value="DALR_1"/>
    <property type="match status" value="1"/>
</dbReference>
<evidence type="ECO:0000256" key="8">
    <source>
        <dbReference type="ARBA" id="ARBA00022917"/>
    </source>
</evidence>
<proteinExistence type="inferred from homology"/>
<evidence type="ECO:0000256" key="2">
    <source>
        <dbReference type="ARBA" id="ARBA00008226"/>
    </source>
</evidence>
<dbReference type="GO" id="GO:0004820">
    <property type="term" value="F:glycine-tRNA ligase activity"/>
    <property type="evidence" value="ECO:0007669"/>
    <property type="project" value="UniProtKB-EC"/>
</dbReference>
<dbReference type="PRINTS" id="PR01045">
    <property type="entry name" value="TRNASYNTHGB"/>
</dbReference>
<dbReference type="SUPFAM" id="SSF109604">
    <property type="entry name" value="HD-domain/PDEase-like"/>
    <property type="match status" value="1"/>
</dbReference>
<keyword evidence="14" id="KW-1185">Reference proteome</keyword>
<name>A0ABW0PJ94_9BURK</name>
<evidence type="ECO:0000256" key="10">
    <source>
        <dbReference type="ARBA" id="ARBA00047937"/>
    </source>
</evidence>
<gene>
    <name evidence="11 13" type="primary">glyS</name>
    <name evidence="13" type="ORF">ACFPOU_11835</name>
</gene>
<sequence>MNQTLLVELQTEELPPKALVKLGAAFAGGIADGLKARGFLDQGSVVTPYATARRLAVSITDVRATSPDKTIREKVLPVSVALDKDGNPSAPLAKKLAALGFPDLTIADLERAQDGKAESFFHTYTAAGSALAGGLQDVLGETLAKLPIPKLMSYQRPDGDTVQFVRPAHLLLALFGEQVLPLTVLGLDAGRQTMGHRFLSHGRPIAVGHADDYAALLENEGKVIACAAARKDSIRAQLLEKAGADQVLMPEALLDEVAALVEWPVVYECHFEEAFLAVPQECLILTMQTNQKYFALTDAQGKLRSRFLIVSNIATDDPRHIVGGNERVVRPRLSDAKFFFEQDKKKTLASRLPLLANVVYHNKLGTQAERTGRVTRLAAAIATRLGYDVALAERGARLAKADLLTDMVGEFPELQGIMGTYYARHDGEPDEVALAASEHYQPRFAGDKLPSTNTGLVVALADKLETLVGIWAIGLQPTGEKDPFALRRHALGVMRMLVEKRLPLSIPDLLADAAGVFEGQAAMGGALRDPRAEVAAFMLERLRGMLRERGFTPNEVEAVLAQNPERVDDVVGRLEAVQAFAALPQSASLAAANKRITNILKKTEAAIGTVSQDLLQEEAERKLAAAIERVRPQVDAAFAAGDFAGTLKTLAQLRDDVDGFFNDVMVMAEDPALRNNRLALLSSLHGMMNRVADISKLAA</sequence>
<protein>
    <recommendedName>
        <fullName evidence="11">Glycine--tRNA ligase beta subunit</fullName>
        <ecNumber evidence="11">6.1.1.14</ecNumber>
    </recommendedName>
    <alternativeName>
        <fullName evidence="11">Glycyl-tRNA synthetase beta subunit</fullName>
        <shortName evidence="11">GlyRS</shortName>
    </alternativeName>
</protein>
<dbReference type="HAMAP" id="MF_00255">
    <property type="entry name" value="Gly_tRNA_synth_beta"/>
    <property type="match status" value="1"/>
</dbReference>
<evidence type="ECO:0000256" key="11">
    <source>
        <dbReference type="HAMAP-Rule" id="MF_00255"/>
    </source>
</evidence>
<keyword evidence="6 11" id="KW-0547">Nucleotide-binding</keyword>
<evidence type="ECO:0000256" key="3">
    <source>
        <dbReference type="ARBA" id="ARBA00011209"/>
    </source>
</evidence>
<dbReference type="NCBIfam" id="TIGR00211">
    <property type="entry name" value="glyS"/>
    <property type="match status" value="1"/>
</dbReference>
<comment type="subcellular location">
    <subcellularLocation>
        <location evidence="1 11">Cytoplasm</location>
    </subcellularLocation>
</comment>
<dbReference type="Pfam" id="PF02092">
    <property type="entry name" value="tRNA_synt_2f"/>
    <property type="match status" value="1"/>
</dbReference>
<accession>A0ABW0PJ94</accession>
<comment type="subunit">
    <text evidence="3 11">Tetramer of two alpha and two beta subunits.</text>
</comment>
<keyword evidence="8 11" id="KW-0648">Protein biosynthesis</keyword>
<keyword evidence="5 11" id="KW-0436">Ligase</keyword>
<dbReference type="InterPro" id="IPR015944">
    <property type="entry name" value="Gly-tRNA-synth_bsu"/>
</dbReference>
<reference evidence="14" key="1">
    <citation type="journal article" date="2019" name="Int. J. Syst. Evol. Microbiol.">
        <title>The Global Catalogue of Microorganisms (GCM) 10K type strain sequencing project: providing services to taxonomists for standard genome sequencing and annotation.</title>
        <authorList>
            <consortium name="The Broad Institute Genomics Platform"/>
            <consortium name="The Broad Institute Genome Sequencing Center for Infectious Disease"/>
            <person name="Wu L."/>
            <person name="Ma J."/>
        </authorList>
    </citation>
    <scope>NUCLEOTIDE SEQUENCE [LARGE SCALE GENOMIC DNA]</scope>
    <source>
        <strain evidence="14">CCUG 38813</strain>
    </source>
</reference>
<dbReference type="SMART" id="SM00836">
    <property type="entry name" value="DALR_1"/>
    <property type="match status" value="1"/>
</dbReference>
<dbReference type="InterPro" id="IPR006194">
    <property type="entry name" value="Gly-tRNA-synth_heterodimer"/>
</dbReference>
<evidence type="ECO:0000256" key="4">
    <source>
        <dbReference type="ARBA" id="ARBA00022490"/>
    </source>
</evidence>
<evidence type="ECO:0000256" key="7">
    <source>
        <dbReference type="ARBA" id="ARBA00022840"/>
    </source>
</evidence>
<comment type="similarity">
    <text evidence="2 11">Belongs to the class-II aminoacyl-tRNA synthetase family.</text>
</comment>
<dbReference type="Proteomes" id="UP001596031">
    <property type="component" value="Unassembled WGS sequence"/>
</dbReference>
<organism evidence="13 14">
    <name type="scientific">Massilia jejuensis</name>
    <dbReference type="NCBI Taxonomy" id="648894"/>
    <lineage>
        <taxon>Bacteria</taxon>
        <taxon>Pseudomonadati</taxon>
        <taxon>Pseudomonadota</taxon>
        <taxon>Betaproteobacteria</taxon>
        <taxon>Burkholderiales</taxon>
        <taxon>Oxalobacteraceae</taxon>
        <taxon>Telluria group</taxon>
        <taxon>Massilia</taxon>
    </lineage>
</organism>
<evidence type="ECO:0000256" key="1">
    <source>
        <dbReference type="ARBA" id="ARBA00004496"/>
    </source>
</evidence>
<comment type="catalytic activity">
    <reaction evidence="10 11">
        <text>tRNA(Gly) + glycine + ATP = glycyl-tRNA(Gly) + AMP + diphosphate</text>
        <dbReference type="Rhea" id="RHEA:16013"/>
        <dbReference type="Rhea" id="RHEA-COMP:9664"/>
        <dbReference type="Rhea" id="RHEA-COMP:9683"/>
        <dbReference type="ChEBI" id="CHEBI:30616"/>
        <dbReference type="ChEBI" id="CHEBI:33019"/>
        <dbReference type="ChEBI" id="CHEBI:57305"/>
        <dbReference type="ChEBI" id="CHEBI:78442"/>
        <dbReference type="ChEBI" id="CHEBI:78522"/>
        <dbReference type="ChEBI" id="CHEBI:456215"/>
        <dbReference type="EC" id="6.1.1.14"/>
    </reaction>
</comment>
<keyword evidence="7 11" id="KW-0067">ATP-binding</keyword>
<evidence type="ECO:0000313" key="14">
    <source>
        <dbReference type="Proteomes" id="UP001596031"/>
    </source>
</evidence>
<dbReference type="PANTHER" id="PTHR30075:SF2">
    <property type="entry name" value="GLYCINE--TRNA LIGASE, CHLOROPLASTIC_MITOCHONDRIAL 2"/>
    <property type="match status" value="1"/>
</dbReference>
<evidence type="ECO:0000256" key="9">
    <source>
        <dbReference type="ARBA" id="ARBA00023146"/>
    </source>
</evidence>